<feature type="transmembrane region" description="Helical" evidence="2">
    <location>
        <begin position="98"/>
        <end position="117"/>
    </location>
</feature>
<feature type="domain" description="Signal transduction histidine kinase internal region" evidence="3">
    <location>
        <begin position="146"/>
        <end position="225"/>
    </location>
</feature>
<dbReference type="GO" id="GO:0016020">
    <property type="term" value="C:membrane"/>
    <property type="evidence" value="ECO:0007669"/>
    <property type="project" value="InterPro"/>
</dbReference>
<dbReference type="AlphaFoldDB" id="A0A8I0T1J6"/>
<feature type="coiled-coil region" evidence="1">
    <location>
        <begin position="127"/>
        <end position="154"/>
    </location>
</feature>
<dbReference type="Proteomes" id="UP000660708">
    <property type="component" value="Unassembled WGS sequence"/>
</dbReference>
<keyword evidence="2" id="KW-0472">Membrane</keyword>
<evidence type="ECO:0000256" key="1">
    <source>
        <dbReference type="SAM" id="Coils"/>
    </source>
</evidence>
<dbReference type="Pfam" id="PF06580">
    <property type="entry name" value="His_kinase"/>
    <property type="match status" value="1"/>
</dbReference>
<dbReference type="Gene3D" id="3.30.565.10">
    <property type="entry name" value="Histidine kinase-like ATPase, C-terminal domain"/>
    <property type="match status" value="1"/>
</dbReference>
<accession>A0A8I0T1J6</accession>
<feature type="transmembrane region" description="Helical" evidence="2">
    <location>
        <begin position="34"/>
        <end position="53"/>
    </location>
</feature>
<dbReference type="RefSeq" id="WP_167508205.1">
    <property type="nucleotide sequence ID" value="NZ_AQHF01000016.1"/>
</dbReference>
<keyword evidence="2" id="KW-1133">Transmembrane helix</keyword>
<organism evidence="4 5">
    <name type="scientific">Pseudoalteromonas peptidolytica F12-50-A1</name>
    <dbReference type="NCBI Taxonomy" id="1315280"/>
    <lineage>
        <taxon>Bacteria</taxon>
        <taxon>Pseudomonadati</taxon>
        <taxon>Pseudomonadota</taxon>
        <taxon>Gammaproteobacteria</taxon>
        <taxon>Alteromonadales</taxon>
        <taxon>Pseudoalteromonadaceae</taxon>
        <taxon>Pseudoalteromonas</taxon>
    </lineage>
</organism>
<evidence type="ECO:0000313" key="4">
    <source>
        <dbReference type="EMBL" id="MBE0344626.1"/>
    </source>
</evidence>
<sequence length="340" mass="38050">MSVNLLRRHGLLFTICCMIGVLIYLMGWSAYLSISLFVSVGIGFTIRLTRYWLSKNYTNMPLSVQFVSAIFIALALWGSAPLLMGWAQTVYQHNLRQYIGIVAMGGFFTVVISFVYYRTEQTMALKKALLQAELDQAKHEKVLAETELKLLQSQMEPHFLFNTLATIQALIDIDPKQANDMLNALTALLRQSLTHARRAWVSLEDELAFIRAYLAIQAVRLGERLDTEITVADSVSLATQFPPMLLQPLIENAVIHGIEQLPYGGKITIRLLSQDSTRLLIVIENSMLAEGSQKSGNGVALDNIKSRLQQIYQGSGHIDISQQQETFLLKLEVPFNGSAV</sequence>
<dbReference type="PANTHER" id="PTHR34220:SF9">
    <property type="entry name" value="SIGNAL TRANSDUCTION HISTIDINE KINASE INTERNAL REGION DOMAIN-CONTAINING PROTEIN"/>
    <property type="match status" value="1"/>
</dbReference>
<dbReference type="SUPFAM" id="SSF55874">
    <property type="entry name" value="ATPase domain of HSP90 chaperone/DNA topoisomerase II/histidine kinase"/>
    <property type="match status" value="1"/>
</dbReference>
<evidence type="ECO:0000259" key="3">
    <source>
        <dbReference type="Pfam" id="PF06580"/>
    </source>
</evidence>
<dbReference type="EMBL" id="AQHF01000016">
    <property type="protein sequence ID" value="MBE0344626.1"/>
    <property type="molecule type" value="Genomic_DNA"/>
</dbReference>
<name>A0A8I0T1J6_9GAMM</name>
<keyword evidence="5" id="KW-1185">Reference proteome</keyword>
<feature type="transmembrane region" description="Helical" evidence="2">
    <location>
        <begin position="12"/>
        <end position="28"/>
    </location>
</feature>
<gene>
    <name evidence="4" type="ORF">PPEP_a4148</name>
</gene>
<dbReference type="InterPro" id="IPR036890">
    <property type="entry name" value="HATPase_C_sf"/>
</dbReference>
<dbReference type="InterPro" id="IPR050640">
    <property type="entry name" value="Bact_2-comp_sensor_kinase"/>
</dbReference>
<dbReference type="GO" id="GO:0000155">
    <property type="term" value="F:phosphorelay sensor kinase activity"/>
    <property type="evidence" value="ECO:0007669"/>
    <property type="project" value="InterPro"/>
</dbReference>
<evidence type="ECO:0000256" key="2">
    <source>
        <dbReference type="SAM" id="Phobius"/>
    </source>
</evidence>
<dbReference type="InterPro" id="IPR010559">
    <property type="entry name" value="Sig_transdc_His_kin_internal"/>
</dbReference>
<feature type="transmembrane region" description="Helical" evidence="2">
    <location>
        <begin position="65"/>
        <end position="86"/>
    </location>
</feature>
<keyword evidence="2" id="KW-0812">Transmembrane</keyword>
<dbReference type="PANTHER" id="PTHR34220">
    <property type="entry name" value="SENSOR HISTIDINE KINASE YPDA"/>
    <property type="match status" value="1"/>
</dbReference>
<comment type="caution">
    <text evidence="4">The sequence shown here is derived from an EMBL/GenBank/DDBJ whole genome shotgun (WGS) entry which is preliminary data.</text>
</comment>
<keyword evidence="1" id="KW-0175">Coiled coil</keyword>
<proteinExistence type="predicted"/>
<evidence type="ECO:0000313" key="5">
    <source>
        <dbReference type="Proteomes" id="UP000660708"/>
    </source>
</evidence>
<protein>
    <recommendedName>
        <fullName evidence="3">Signal transduction histidine kinase internal region domain-containing protein</fullName>
    </recommendedName>
</protein>
<reference evidence="4 5" key="1">
    <citation type="submission" date="2015-06" db="EMBL/GenBank/DDBJ databases">
        <title>Genome sequence of Pseudoalteromonas peptidolytica.</title>
        <authorList>
            <person name="Xie B.-B."/>
            <person name="Rong J.-C."/>
            <person name="Qin Q.-L."/>
            <person name="Zhang Y.-Z."/>
        </authorList>
    </citation>
    <scope>NUCLEOTIDE SEQUENCE [LARGE SCALE GENOMIC DNA]</scope>
    <source>
        <strain evidence="4 5">F12-50-A1</strain>
    </source>
</reference>